<keyword evidence="8" id="KW-1185">Reference proteome</keyword>
<dbReference type="GO" id="GO:0016020">
    <property type="term" value="C:membrane"/>
    <property type="evidence" value="ECO:0007669"/>
    <property type="project" value="UniProtKB-SubCell"/>
</dbReference>
<evidence type="ECO:0000256" key="2">
    <source>
        <dbReference type="ARBA" id="ARBA00022692"/>
    </source>
</evidence>
<dbReference type="SUPFAM" id="SSF69318">
    <property type="entry name" value="Integrin alpha N-terminal domain"/>
    <property type="match status" value="1"/>
</dbReference>
<dbReference type="GeneID" id="116306053"/>
<feature type="compositionally biased region" description="Acidic residues" evidence="5">
    <location>
        <begin position="570"/>
        <end position="589"/>
    </location>
</feature>
<dbReference type="InterPro" id="IPR045232">
    <property type="entry name" value="FAM234"/>
</dbReference>
<dbReference type="AlphaFoldDB" id="A0A6P8J1C9"/>
<feature type="region of interest" description="Disordered" evidence="5">
    <location>
        <begin position="518"/>
        <end position="541"/>
    </location>
</feature>
<feature type="compositionally biased region" description="Basic and acidic residues" evidence="5">
    <location>
        <begin position="1"/>
        <end position="23"/>
    </location>
</feature>
<dbReference type="PANTHER" id="PTHR21419">
    <property type="match status" value="1"/>
</dbReference>
<feature type="compositionally biased region" description="Polar residues" evidence="5">
    <location>
        <begin position="829"/>
        <end position="840"/>
    </location>
</feature>
<feature type="compositionally biased region" description="Basic and acidic residues" evidence="5">
    <location>
        <begin position="995"/>
        <end position="1004"/>
    </location>
</feature>
<feature type="region of interest" description="Disordered" evidence="5">
    <location>
        <begin position="787"/>
        <end position="840"/>
    </location>
</feature>
<dbReference type="KEGG" id="aten:116306053"/>
<keyword evidence="4 6" id="KW-0472">Membrane</keyword>
<dbReference type="PANTHER" id="PTHR21419:SF30">
    <property type="entry name" value="IG-LIKE DOMAIN-CONTAINING PROTEIN"/>
    <property type="match status" value="1"/>
</dbReference>
<dbReference type="Proteomes" id="UP000515163">
    <property type="component" value="Unplaced"/>
</dbReference>
<gene>
    <name evidence="9" type="primary">LOC116306053</name>
</gene>
<dbReference type="InterPro" id="IPR055409">
    <property type="entry name" value="Beta-prop_FAM234A_B"/>
</dbReference>
<evidence type="ECO:0000313" key="8">
    <source>
        <dbReference type="Proteomes" id="UP000515163"/>
    </source>
</evidence>
<evidence type="ECO:0000313" key="9">
    <source>
        <dbReference type="RefSeq" id="XP_031571943.1"/>
    </source>
</evidence>
<accession>A0A6P8J1C9</accession>
<name>A0A6P8J1C9_ACTTE</name>
<dbReference type="OrthoDB" id="6364780at2759"/>
<reference evidence="9" key="1">
    <citation type="submission" date="2025-08" db="UniProtKB">
        <authorList>
            <consortium name="RefSeq"/>
        </authorList>
    </citation>
    <scope>IDENTIFICATION</scope>
    <source>
        <tissue evidence="9">Tentacle</tissue>
    </source>
</reference>
<keyword evidence="3 6" id="KW-1133">Transmembrane helix</keyword>
<feature type="compositionally biased region" description="Basic and acidic residues" evidence="5">
    <location>
        <begin position="652"/>
        <end position="662"/>
    </location>
</feature>
<feature type="compositionally biased region" description="Basic and acidic residues" evidence="5">
    <location>
        <begin position="604"/>
        <end position="638"/>
    </location>
</feature>
<comment type="subcellular location">
    <subcellularLocation>
        <location evidence="1">Membrane</location>
        <topology evidence="1">Single-pass membrane protein</topology>
    </subcellularLocation>
</comment>
<feature type="region of interest" description="Disordered" evidence="5">
    <location>
        <begin position="990"/>
        <end position="1013"/>
    </location>
</feature>
<feature type="compositionally biased region" description="Polar residues" evidence="5">
    <location>
        <begin position="790"/>
        <end position="803"/>
    </location>
</feature>
<evidence type="ECO:0000256" key="6">
    <source>
        <dbReference type="SAM" id="Phobius"/>
    </source>
</evidence>
<evidence type="ECO:0000256" key="3">
    <source>
        <dbReference type="ARBA" id="ARBA00022989"/>
    </source>
</evidence>
<evidence type="ECO:0000256" key="4">
    <source>
        <dbReference type="ARBA" id="ARBA00023136"/>
    </source>
</evidence>
<dbReference type="InterPro" id="IPR028994">
    <property type="entry name" value="Integrin_alpha_N"/>
</dbReference>
<dbReference type="RefSeq" id="XP_031571943.1">
    <property type="nucleotide sequence ID" value="XM_031716083.1"/>
</dbReference>
<feature type="compositionally biased region" description="Basic and acidic residues" evidence="5">
    <location>
        <begin position="808"/>
        <end position="828"/>
    </location>
</feature>
<feature type="compositionally biased region" description="Polar residues" evidence="5">
    <location>
        <begin position="639"/>
        <end position="651"/>
    </location>
</feature>
<feature type="domain" description="FAM234A/B beta-propeller" evidence="7">
    <location>
        <begin position="164"/>
        <end position="476"/>
    </location>
</feature>
<organism evidence="8 9">
    <name type="scientific">Actinia tenebrosa</name>
    <name type="common">Australian red waratah sea anemone</name>
    <dbReference type="NCBI Taxonomy" id="6105"/>
    <lineage>
        <taxon>Eukaryota</taxon>
        <taxon>Metazoa</taxon>
        <taxon>Cnidaria</taxon>
        <taxon>Anthozoa</taxon>
        <taxon>Hexacorallia</taxon>
        <taxon>Actiniaria</taxon>
        <taxon>Actiniidae</taxon>
        <taxon>Actinia</taxon>
    </lineage>
</organism>
<dbReference type="Pfam" id="PF23727">
    <property type="entry name" value="Beta-prop_FAM234A_B"/>
    <property type="match status" value="1"/>
</dbReference>
<proteinExistence type="predicted"/>
<evidence type="ECO:0000256" key="1">
    <source>
        <dbReference type="ARBA" id="ARBA00004167"/>
    </source>
</evidence>
<feature type="compositionally biased region" description="Acidic residues" evidence="5">
    <location>
        <begin position="38"/>
        <end position="62"/>
    </location>
</feature>
<feature type="region of interest" description="Disordered" evidence="5">
    <location>
        <begin position="1"/>
        <end position="68"/>
    </location>
</feature>
<feature type="region of interest" description="Disordered" evidence="5">
    <location>
        <begin position="569"/>
        <end position="770"/>
    </location>
</feature>
<keyword evidence="2 6" id="KW-0812">Transmembrane</keyword>
<evidence type="ECO:0000256" key="5">
    <source>
        <dbReference type="SAM" id="MobiDB-lite"/>
    </source>
</evidence>
<feature type="transmembrane region" description="Helical" evidence="6">
    <location>
        <begin position="77"/>
        <end position="97"/>
    </location>
</feature>
<dbReference type="InParanoid" id="A0A6P8J1C9"/>
<protein>
    <submittedName>
        <fullName evidence="9">Uncharacterized protein LOC116306053</fullName>
    </submittedName>
</protein>
<sequence length="1013" mass="115073">MESGKRKLDYESLTQKNDKDRRDQKRAKRERPISPDSQDADTEESESENDEVADFEKEDDAESKESNQTQFSTQRRICLVGSLLLCVFTIFAFAFILPCHHESCAKDRECGNKPLKHWSKNFSGMAPLVLRDFNDGKYSQENLLVGYRFPGNGGSRNTSCPGRHCQGVLSLKGCNGKSLWSTDIDGMLGKVQCIKHVRKKNHFQEGSGCFVQEGKDKVIFIDTVNGNKKWQAEKLGDVSSFRTIPDIDGDHFQDILLLHASPNPRLDRSRRAYTLGKNTLKVLSGRSGKLIGTSVLLSIFLQISKEHVFLRIHRVSATLHYILIGIKPESAKTGTLLAIEVRDLSNRVHNSSIAKRRTPWGSNEPNEFGFIELFKDTLVLTSPLLADLNKDGVEDVVLCSLDNGVTVQALDGKNAAEIWSRRLTVGVNDSALPAIVSLGNYLIDVAVMIKLNNHSSRIVVLNGKNGAVRWLFTLTNPLPVPPLGVPKADGIPEGLLLWLPKTKVNGYMTERYRKYHGNDETVAKKKKRDGPRRRRRDLSDVVHDLLEMMNEGKSRDEGEEHVIDDLQAIVDDEDDGNDDDDDGGDDNEESNGGGDVIDGNINKESNHRKDSKAIVHDKDTEDRSDVTDVKSLSDKDVYNTDNQENIKTSLVETHESALEDKPYGNNPVKIKPDNPTDHQPFSYDTKPDNPNDNRPYSYDTTPDNPNDNRPYSYDTKPDNPNDNRPYSYDTKPDNPNDNRPYSFYIKPDNPKRPYSYVIHPTPTKNSEQTRSIDYEALKKFLKKLKENLRSKQQPQATKPTTALPTPRTRFESFKESPHTKEKNKKRETLQNSAPLKNSSVEVKSTIEANKTKRGFFTGKERDKSLLLACAKQEKDLSKELSVVLVYRDEKRLRMMEITKDEIISLDPHEYKKQFGEPPPTANCQHFIPHVKSKPLVKDIDGDGRLDLIYVLEYRNTIIPDGYKKERFMKIKKLDIRDAILTRKSKRVNYSSYESKSSKRNERFDSPFAQWKTD</sequence>
<feature type="compositionally biased region" description="Basic residues" evidence="5">
    <location>
        <begin position="524"/>
        <end position="536"/>
    </location>
</feature>
<feature type="compositionally biased region" description="Polar residues" evidence="5">
    <location>
        <begin position="692"/>
        <end position="709"/>
    </location>
</feature>
<evidence type="ECO:0000259" key="7">
    <source>
        <dbReference type="Pfam" id="PF23727"/>
    </source>
</evidence>